<feature type="binding site" evidence="12">
    <location>
        <begin position="440"/>
        <end position="442"/>
    </location>
    <ligand>
        <name>substrate</name>
    </ligand>
</feature>
<feature type="binding site" evidence="13">
    <location>
        <position position="341"/>
    </location>
    <ligand>
        <name>Mg(2+)</name>
        <dbReference type="ChEBI" id="CHEBI:18420"/>
    </ligand>
</feature>
<dbReference type="Proteomes" id="UP000192257">
    <property type="component" value="Unassembled WGS sequence"/>
</dbReference>
<evidence type="ECO:0000313" key="17">
    <source>
        <dbReference type="EMBL" id="ORC86595.1"/>
    </source>
</evidence>
<evidence type="ECO:0000256" key="5">
    <source>
        <dbReference type="ARBA" id="ARBA00022723"/>
    </source>
</evidence>
<evidence type="ECO:0000256" key="11">
    <source>
        <dbReference type="PIRSR" id="PIRSR016408-1"/>
    </source>
</evidence>
<dbReference type="GO" id="GO:0046872">
    <property type="term" value="F:metal ion binding"/>
    <property type="evidence" value="ECO:0007669"/>
    <property type="project" value="UniProtKB-KW"/>
</dbReference>
<evidence type="ECO:0000256" key="13">
    <source>
        <dbReference type="PIRSR" id="PIRSR016408-3"/>
    </source>
</evidence>
<evidence type="ECO:0000256" key="10">
    <source>
        <dbReference type="PIRNR" id="PIRNR016408"/>
    </source>
</evidence>
<evidence type="ECO:0000313" key="18">
    <source>
        <dbReference type="Proteomes" id="UP000192257"/>
    </source>
</evidence>
<evidence type="ECO:0000256" key="8">
    <source>
        <dbReference type="ARBA" id="ARBA00031926"/>
    </source>
</evidence>
<evidence type="ECO:0000256" key="2">
    <source>
        <dbReference type="ARBA" id="ARBA00004865"/>
    </source>
</evidence>
<dbReference type="CDD" id="cd03086">
    <property type="entry name" value="PGM3"/>
    <property type="match status" value="1"/>
</dbReference>
<keyword evidence="18" id="KW-1185">Reference proteome</keyword>
<comment type="similarity">
    <text evidence="3 10">Belongs to the phosphohexose mutase family.</text>
</comment>
<feature type="active site" description="Phosphoserine intermediate" evidence="11">
    <location>
        <position position="80"/>
    </location>
</feature>
<dbReference type="Gene3D" id="3.30.310.50">
    <property type="entry name" value="Alpha-D-phosphohexomutase, C-terminal domain"/>
    <property type="match status" value="1"/>
</dbReference>
<feature type="domain" description="Alpha-D-phosphohexomutase alpha/beta/alpha" evidence="15">
    <location>
        <begin position="62"/>
        <end position="102"/>
    </location>
</feature>
<dbReference type="AlphaFoldDB" id="A0A1X0NPH2"/>
<feature type="binding site" evidence="12">
    <location>
        <begin position="567"/>
        <end position="571"/>
    </location>
    <ligand>
        <name>substrate</name>
    </ligand>
</feature>
<dbReference type="GO" id="GO:0005975">
    <property type="term" value="P:carbohydrate metabolic process"/>
    <property type="evidence" value="ECO:0007669"/>
    <property type="project" value="InterPro"/>
</dbReference>
<evidence type="ECO:0000259" key="14">
    <source>
        <dbReference type="Pfam" id="PF00408"/>
    </source>
</evidence>
<dbReference type="SUPFAM" id="SSF53738">
    <property type="entry name" value="Phosphoglucomutase, first 3 domains"/>
    <property type="match status" value="2"/>
</dbReference>
<dbReference type="RefSeq" id="XP_028880661.1">
    <property type="nucleotide sequence ID" value="XM_029028078.1"/>
</dbReference>
<dbReference type="EC" id="5.4.2.3" evidence="4 10"/>
<evidence type="ECO:0000259" key="16">
    <source>
        <dbReference type="Pfam" id="PF21404"/>
    </source>
</evidence>
<dbReference type="VEuPathDB" id="TriTrypDB:TM35_000271850"/>
<reference evidence="17 18" key="1">
    <citation type="submission" date="2017-03" db="EMBL/GenBank/DDBJ databases">
        <title>An alternative strategy for trypanosome survival in the mammalian bloodstream revealed through genome and transcriptome analysis of the ubiquitous bovine parasite Trypanosoma (Megatrypanum) theileri.</title>
        <authorList>
            <person name="Kelly S."/>
            <person name="Ivens A."/>
            <person name="Mott A."/>
            <person name="O'Neill E."/>
            <person name="Emms D."/>
            <person name="Macleod O."/>
            <person name="Voorheis P."/>
            <person name="Matthews J."/>
            <person name="Matthews K."/>
            <person name="Carrington M."/>
        </authorList>
    </citation>
    <scope>NUCLEOTIDE SEQUENCE [LARGE SCALE GENOMIC DNA]</scope>
    <source>
        <strain evidence="17">Edinburgh</strain>
    </source>
</reference>
<dbReference type="Pfam" id="PF00408">
    <property type="entry name" value="PGM_PMM_IV"/>
    <property type="match status" value="1"/>
</dbReference>
<feature type="binding site" evidence="12">
    <location>
        <position position="576"/>
    </location>
    <ligand>
        <name>substrate</name>
    </ligand>
</feature>
<dbReference type="InterPro" id="IPR005844">
    <property type="entry name" value="A-D-PHexomutase_a/b/a-I"/>
</dbReference>
<dbReference type="GO" id="GO:0006048">
    <property type="term" value="P:UDP-N-acetylglucosamine biosynthetic process"/>
    <property type="evidence" value="ECO:0007669"/>
    <property type="project" value="UniProtKB-UniRule"/>
</dbReference>
<dbReference type="InterPro" id="IPR036900">
    <property type="entry name" value="A-D-PHexomutase_C_sf"/>
</dbReference>
<dbReference type="EMBL" id="NBCO01000027">
    <property type="protein sequence ID" value="ORC86595.1"/>
    <property type="molecule type" value="Genomic_DNA"/>
</dbReference>
<comment type="caution">
    <text evidence="17">The sequence shown here is derived from an EMBL/GenBank/DDBJ whole genome shotgun (WGS) entry which is preliminary data.</text>
</comment>
<feature type="binding site" description="via phosphate group" evidence="13">
    <location>
        <position position="80"/>
    </location>
    <ligand>
        <name>Mg(2+)</name>
        <dbReference type="ChEBI" id="CHEBI:18420"/>
    </ligand>
</feature>
<feature type="binding site" evidence="13">
    <location>
        <position position="343"/>
    </location>
    <ligand>
        <name>Mg(2+)</name>
        <dbReference type="ChEBI" id="CHEBI:18420"/>
    </ligand>
</feature>
<keyword evidence="7 10" id="KW-0413">Isomerase</keyword>
<evidence type="ECO:0000256" key="6">
    <source>
        <dbReference type="ARBA" id="ARBA00022842"/>
    </source>
</evidence>
<feature type="domain" description="Alpha-D-phosphohexomutase C-terminal" evidence="14">
    <location>
        <begin position="559"/>
        <end position="596"/>
    </location>
</feature>
<dbReference type="InterPro" id="IPR005843">
    <property type="entry name" value="A-D-PHexomutase_C"/>
</dbReference>
<dbReference type="InterPro" id="IPR049022">
    <property type="entry name" value="AMG1_III"/>
</dbReference>
<sequence length="605" mass="65939">MALPSYFADAVRDCVVRFPLKHTPPTTTLCYGTAGFRTTGSVLPPVAARVTFVAVLRVWWAIQHIKTTAGCSLGCMITASHNPEPDNGMKLIDIDGGMLTKTWEGVCTDVANTRTAEELLKILEDWVSSNNICVPSPQELEARCPHAVIHLARDSRSSGVEILAAIQNSLQALHVSSIDYGIITTPHLHYMVERANKPSVGGKLSFSADFGPSLYWRDLLSALKVLLSTLVSPSQGKRKRQKIVVDAANGVGALGLMSLIQISQESSSSILDEYFDIIIVNDSLDQGKSLNHMCGADFTQKTRSPASEMTKWAMAYEQQNSKNQENGEEKEEVHYYSLDGDADRVVAFFHDHTTSGSSGGVWHLLDGDRISILYAMALRHWLGKDVLHSLDVGVVQTAYANGASTDYLEQQLKLNVYSSATGVKHLHSIAHKRDIGVYFESNGHGTVLFNQKSIRSKLESGSMNSETEVVLKYLPLLLSQVCGDGIADALACELALLALQMSFKDWLHLYVDRPSLQGKVIVPDPKVITNTPDERRALTPPGMQEAIDAAVMATSSATQSAARAFVRPSGTEPLVRLYVEASDEAACQKLIAEVEDAVKKYCGSS</sequence>
<accession>A0A1X0NPH2</accession>
<dbReference type="Gene3D" id="3.40.120.10">
    <property type="entry name" value="Alpha-D-Glucose-1,6-Bisphosphate, subunit A, domain 3"/>
    <property type="match status" value="2"/>
</dbReference>
<proteinExistence type="inferred from homology"/>
<dbReference type="InterPro" id="IPR016657">
    <property type="entry name" value="PAGM"/>
</dbReference>
<dbReference type="GO" id="GO:0004610">
    <property type="term" value="F:phosphoacetylglucosamine mutase activity"/>
    <property type="evidence" value="ECO:0007669"/>
    <property type="project" value="UniProtKB-UniRule"/>
</dbReference>
<dbReference type="InterPro" id="IPR016055">
    <property type="entry name" value="A-D-PHexomutase_a/b/a-I/II/III"/>
</dbReference>
<evidence type="ECO:0000256" key="4">
    <source>
        <dbReference type="ARBA" id="ARBA00012731"/>
    </source>
</evidence>
<dbReference type="UniPathway" id="UPA00113">
    <property type="reaction ID" value="UER00530"/>
</dbReference>
<evidence type="ECO:0000256" key="7">
    <source>
        <dbReference type="ARBA" id="ARBA00023235"/>
    </source>
</evidence>
<organism evidence="17 18">
    <name type="scientific">Trypanosoma theileri</name>
    <dbReference type="NCBI Taxonomy" id="67003"/>
    <lineage>
        <taxon>Eukaryota</taxon>
        <taxon>Discoba</taxon>
        <taxon>Euglenozoa</taxon>
        <taxon>Kinetoplastea</taxon>
        <taxon>Metakinetoplastina</taxon>
        <taxon>Trypanosomatida</taxon>
        <taxon>Trypanosomatidae</taxon>
        <taxon>Trypanosoma</taxon>
    </lineage>
</organism>
<dbReference type="PANTHER" id="PTHR45955">
    <property type="entry name" value="PHOSPHOACETYLGLUCOSAMINE MUTASE"/>
    <property type="match status" value="1"/>
</dbReference>
<dbReference type="OrthoDB" id="1928at2759"/>
<comment type="cofactor">
    <cofactor evidence="10 13">
        <name>Mg(2+)</name>
        <dbReference type="ChEBI" id="CHEBI:18420"/>
    </cofactor>
    <text evidence="10 13">Binds 1 Mg(2+) ion per subunit.</text>
</comment>
<dbReference type="PIRSF" id="PIRSF016408">
    <property type="entry name" value="PAGM"/>
    <property type="match status" value="1"/>
</dbReference>
<dbReference type="PANTHER" id="PTHR45955:SF1">
    <property type="entry name" value="PHOSPHOACETYLGLUCOSAMINE MUTASE"/>
    <property type="match status" value="1"/>
</dbReference>
<gene>
    <name evidence="17" type="ORF">TM35_000271850</name>
</gene>
<protein>
    <recommendedName>
        <fullName evidence="4 10">Phosphoacetylglucosamine mutase</fullName>
        <shortName evidence="10">PAGM</shortName>
        <ecNumber evidence="4 10">5.4.2.3</ecNumber>
    </recommendedName>
    <alternativeName>
        <fullName evidence="9 10">Acetylglucosamine phosphomutase</fullName>
    </alternativeName>
    <alternativeName>
        <fullName evidence="8 10">N-acetylglucosamine-phosphate mutase</fullName>
    </alternativeName>
</protein>
<feature type="domain" description="Phosphoacetylglucosamine mutase AMG1" evidence="16">
    <location>
        <begin position="366"/>
        <end position="498"/>
    </location>
</feature>
<keyword evidence="6 10" id="KW-0460">Magnesium</keyword>
<keyword evidence="5 10" id="KW-0479">Metal-binding</keyword>
<name>A0A1X0NPH2_9TRYP</name>
<dbReference type="SUPFAM" id="SSF55957">
    <property type="entry name" value="Phosphoglucomutase, C-terminal domain"/>
    <property type="match status" value="1"/>
</dbReference>
<evidence type="ECO:0000256" key="1">
    <source>
        <dbReference type="ARBA" id="ARBA00000558"/>
    </source>
</evidence>
<feature type="binding site" evidence="13">
    <location>
        <position position="339"/>
    </location>
    <ligand>
        <name>Mg(2+)</name>
        <dbReference type="ChEBI" id="CHEBI:18420"/>
    </ligand>
</feature>
<dbReference type="GeneID" id="39987858"/>
<dbReference type="Pfam" id="PF21404">
    <property type="entry name" value="AMG1_III"/>
    <property type="match status" value="1"/>
</dbReference>
<evidence type="ECO:0000259" key="15">
    <source>
        <dbReference type="Pfam" id="PF02878"/>
    </source>
</evidence>
<dbReference type="Pfam" id="PF02878">
    <property type="entry name" value="PGM_PMM_I"/>
    <property type="match status" value="1"/>
</dbReference>
<evidence type="ECO:0000256" key="9">
    <source>
        <dbReference type="ARBA" id="ARBA00032065"/>
    </source>
</evidence>
<comment type="catalytic activity">
    <reaction evidence="1 10">
        <text>N-acetyl-alpha-D-glucosamine 1-phosphate = N-acetyl-D-glucosamine 6-phosphate</text>
        <dbReference type="Rhea" id="RHEA:23804"/>
        <dbReference type="ChEBI" id="CHEBI:57513"/>
        <dbReference type="ChEBI" id="CHEBI:57776"/>
        <dbReference type="EC" id="5.4.2.3"/>
    </reaction>
</comment>
<dbReference type="STRING" id="67003.A0A1X0NPH2"/>
<evidence type="ECO:0000256" key="3">
    <source>
        <dbReference type="ARBA" id="ARBA00010231"/>
    </source>
</evidence>
<evidence type="ECO:0000256" key="12">
    <source>
        <dbReference type="PIRSR" id="PIRSR016408-2"/>
    </source>
</evidence>
<comment type="pathway">
    <text evidence="2 10">Nucleotide-sugar biosynthesis; UDP-N-acetyl-alpha-D-glucosamine biosynthesis; N-acetyl-alpha-D-glucosamine 1-phosphate from alpha-D-glucosamine 6-phosphate (route I): step 2/2.</text>
</comment>